<name>A0A8H8DMK9_9FUNG</name>
<feature type="compositionally biased region" description="Basic residues" evidence="1">
    <location>
        <begin position="183"/>
        <end position="202"/>
    </location>
</feature>
<protein>
    <submittedName>
        <fullName evidence="2">Uncharacterized protein</fullName>
    </submittedName>
</protein>
<feature type="region of interest" description="Disordered" evidence="1">
    <location>
        <begin position="89"/>
        <end position="124"/>
    </location>
</feature>
<evidence type="ECO:0000313" key="2">
    <source>
        <dbReference type="EMBL" id="KAG5463793.1"/>
    </source>
</evidence>
<feature type="region of interest" description="Disordered" evidence="1">
    <location>
        <begin position="338"/>
        <end position="361"/>
    </location>
</feature>
<feature type="region of interest" description="Disordered" evidence="1">
    <location>
        <begin position="264"/>
        <end position="286"/>
    </location>
</feature>
<dbReference type="EMBL" id="JAEFCI010000062">
    <property type="protein sequence ID" value="KAG5463793.1"/>
    <property type="molecule type" value="Genomic_DNA"/>
</dbReference>
<feature type="region of interest" description="Disordered" evidence="1">
    <location>
        <begin position="148"/>
        <end position="216"/>
    </location>
</feature>
<keyword evidence="3" id="KW-1185">Reference proteome</keyword>
<dbReference type="Proteomes" id="UP000673691">
    <property type="component" value="Unassembled WGS sequence"/>
</dbReference>
<accession>A0A8H8DMK9</accession>
<evidence type="ECO:0000313" key="3">
    <source>
        <dbReference type="Proteomes" id="UP000673691"/>
    </source>
</evidence>
<reference evidence="2 3" key="1">
    <citation type="journal article" name="Sci. Rep.">
        <title>Genome-scale phylogenetic analyses confirm Olpidium as the closest living zoosporic fungus to the non-flagellated, terrestrial fungi.</title>
        <authorList>
            <person name="Chang Y."/>
            <person name="Rochon D."/>
            <person name="Sekimoto S."/>
            <person name="Wang Y."/>
            <person name="Chovatia M."/>
            <person name="Sandor L."/>
            <person name="Salamov A."/>
            <person name="Grigoriev I.V."/>
            <person name="Stajich J.E."/>
            <person name="Spatafora J.W."/>
        </authorList>
    </citation>
    <scope>NUCLEOTIDE SEQUENCE [LARGE SCALE GENOMIC DNA]</scope>
    <source>
        <strain evidence="2">S191</strain>
    </source>
</reference>
<dbReference type="OrthoDB" id="10255210at2759"/>
<gene>
    <name evidence="2" type="ORF">BJ554DRAFT_7294</name>
</gene>
<dbReference type="AlphaFoldDB" id="A0A8H8DMK9"/>
<organism evidence="2 3">
    <name type="scientific">Olpidium bornovanus</name>
    <dbReference type="NCBI Taxonomy" id="278681"/>
    <lineage>
        <taxon>Eukaryota</taxon>
        <taxon>Fungi</taxon>
        <taxon>Fungi incertae sedis</taxon>
        <taxon>Olpidiomycota</taxon>
        <taxon>Olpidiomycotina</taxon>
        <taxon>Olpidiomycetes</taxon>
        <taxon>Olpidiales</taxon>
        <taxon>Olpidiaceae</taxon>
        <taxon>Olpidium</taxon>
    </lineage>
</organism>
<proteinExistence type="predicted"/>
<sequence length="361" mass="36827">LEQKIKTSAEVYPKDTSLGEAVPAWIAFNRQQNKASRGAAALAAPPLKLKPGRIKGTCLRPAAIAKTWASDDFPSRALLALQRTAARDPAVAGNHDGGGGKHRHIGARRLERRRQDGESAAEVLPEPRVARAALAGAGVIFLQPAGPPLQQRQASASRDPRRPLSCSADGGGGGSRGRSGRADRRRRRRLRNARLPRRRRGCFRGVGAPAARRVPKERALHAPAGRPDAVAPDPAAFPATAVFFAAAVFLPAAAAAAASAAAASPPGASAEPGGDHKRPELAEASGYPPSALLGDFGAVVACGHGGVAGPASVCHPISGGRSSAEAEAQAAVTGGVCGTHGDVREKPEAMSASEGTAVADS</sequence>
<comment type="caution">
    <text evidence="2">The sequence shown here is derived from an EMBL/GenBank/DDBJ whole genome shotgun (WGS) entry which is preliminary data.</text>
</comment>
<feature type="non-terminal residue" evidence="2">
    <location>
        <position position="1"/>
    </location>
</feature>
<evidence type="ECO:0000256" key="1">
    <source>
        <dbReference type="SAM" id="MobiDB-lite"/>
    </source>
</evidence>
<feature type="compositionally biased region" description="Basic residues" evidence="1">
    <location>
        <begin position="100"/>
        <end position="112"/>
    </location>
</feature>